<proteinExistence type="predicted"/>
<gene>
    <name evidence="1" type="ORF">MLD38_015766</name>
</gene>
<dbReference type="Proteomes" id="UP001057402">
    <property type="component" value="Chromosome 4"/>
</dbReference>
<name>A0ACB9RH94_9MYRT</name>
<reference evidence="2" key="1">
    <citation type="journal article" date="2023" name="Front. Plant Sci.">
        <title>Chromosomal-level genome assembly of Melastoma candidum provides insights into trichome evolution.</title>
        <authorList>
            <person name="Zhong Y."/>
            <person name="Wu W."/>
            <person name="Sun C."/>
            <person name="Zou P."/>
            <person name="Liu Y."/>
            <person name="Dai S."/>
            <person name="Zhou R."/>
        </authorList>
    </citation>
    <scope>NUCLEOTIDE SEQUENCE [LARGE SCALE GENOMIC DNA]</scope>
</reference>
<keyword evidence="2" id="KW-1185">Reference proteome</keyword>
<accession>A0ACB9RH94</accession>
<evidence type="ECO:0000313" key="2">
    <source>
        <dbReference type="Proteomes" id="UP001057402"/>
    </source>
</evidence>
<comment type="caution">
    <text evidence="1">The sequence shown here is derived from an EMBL/GenBank/DDBJ whole genome shotgun (WGS) entry which is preliminary data.</text>
</comment>
<sequence length="157" mass="18260">MLVLRVFQDEDPYFPREVLHTMKGGGKILNLSSFRDNSYSSPLDFAMYVRLFAVYLDDRLDCFIKGKLQKRVAYHKREKEQAASTITRDMKLSMLLDWITYWQRLLGRAMVTRPTGAAKDNGLVRLSLYSVVQESFDLYRDISDGLALLLDSFFNLQ</sequence>
<protein>
    <submittedName>
        <fullName evidence="1">Uncharacterized protein</fullName>
    </submittedName>
</protein>
<organism evidence="1 2">
    <name type="scientific">Melastoma candidum</name>
    <dbReference type="NCBI Taxonomy" id="119954"/>
    <lineage>
        <taxon>Eukaryota</taxon>
        <taxon>Viridiplantae</taxon>
        <taxon>Streptophyta</taxon>
        <taxon>Embryophyta</taxon>
        <taxon>Tracheophyta</taxon>
        <taxon>Spermatophyta</taxon>
        <taxon>Magnoliopsida</taxon>
        <taxon>eudicotyledons</taxon>
        <taxon>Gunneridae</taxon>
        <taxon>Pentapetalae</taxon>
        <taxon>rosids</taxon>
        <taxon>malvids</taxon>
        <taxon>Myrtales</taxon>
        <taxon>Melastomataceae</taxon>
        <taxon>Melastomatoideae</taxon>
        <taxon>Melastomateae</taxon>
        <taxon>Melastoma</taxon>
    </lineage>
</organism>
<evidence type="ECO:0000313" key="1">
    <source>
        <dbReference type="EMBL" id="KAI4378265.1"/>
    </source>
</evidence>
<dbReference type="EMBL" id="CM042883">
    <property type="protein sequence ID" value="KAI4378265.1"/>
    <property type="molecule type" value="Genomic_DNA"/>
</dbReference>